<sequence>MAGKPAQQQPGLHMPSDDVFPWIGFGTSGIPNADSVRHAFAAGYRNVDDAAAYGNEAANGVAIADFLRDHQRSEIFVTSKLWQDKHRPESVRTACAQSIKDLQCQYLDLYLIHWPEAFKPGTREPETDFSLLDTWRAMEALVGDGLALNIGVSNFSLGQGVHVVAYSPLGHDPKAILGDPELVSIAKSAGKTPAQVCLRWNIDRGVAVIPESGSAEHIKENIEGIYNWTLPAAVKERMDALNRDQRLIDPTWHEWED</sequence>
<dbReference type="GO" id="GO:0016491">
    <property type="term" value="F:oxidoreductase activity"/>
    <property type="evidence" value="ECO:0007669"/>
    <property type="project" value="InterPro"/>
</dbReference>
<organism evidence="5 6">
    <name type="scientific">Apatococcus fuscideae</name>
    <dbReference type="NCBI Taxonomy" id="2026836"/>
    <lineage>
        <taxon>Eukaryota</taxon>
        <taxon>Viridiplantae</taxon>
        <taxon>Chlorophyta</taxon>
        <taxon>core chlorophytes</taxon>
        <taxon>Trebouxiophyceae</taxon>
        <taxon>Chlorellales</taxon>
        <taxon>Chlorellaceae</taxon>
        <taxon>Apatococcus</taxon>
    </lineage>
</organism>
<proteinExistence type="predicted"/>
<dbReference type="SUPFAM" id="SSF51430">
    <property type="entry name" value="NAD(P)-linked oxidoreductase"/>
    <property type="match status" value="1"/>
</dbReference>
<dbReference type="CDD" id="cd19071">
    <property type="entry name" value="AKR_AKR1-5-like"/>
    <property type="match status" value="1"/>
</dbReference>
<feature type="site" description="Lowers pKa of active site Tyr" evidence="3">
    <location>
        <position position="80"/>
    </location>
</feature>
<evidence type="ECO:0000256" key="3">
    <source>
        <dbReference type="PIRSR" id="PIRSR000097-3"/>
    </source>
</evidence>
<dbReference type="PRINTS" id="PR00069">
    <property type="entry name" value="ALDKETRDTASE"/>
</dbReference>
<gene>
    <name evidence="5" type="ORF">WJX84_005494</name>
</gene>
<feature type="domain" description="NADP-dependent oxidoreductase" evidence="4">
    <location>
        <begin position="179"/>
        <end position="242"/>
    </location>
</feature>
<dbReference type="InterPro" id="IPR023210">
    <property type="entry name" value="NADP_OxRdtase_dom"/>
</dbReference>
<comment type="caution">
    <text evidence="5">The sequence shown here is derived from an EMBL/GenBank/DDBJ whole genome shotgun (WGS) entry which is preliminary data.</text>
</comment>
<dbReference type="Pfam" id="PF00248">
    <property type="entry name" value="Aldo_ket_red"/>
    <property type="match status" value="2"/>
</dbReference>
<evidence type="ECO:0000313" key="5">
    <source>
        <dbReference type="EMBL" id="KAK9859839.1"/>
    </source>
</evidence>
<keyword evidence="6" id="KW-1185">Reference proteome</keyword>
<evidence type="ECO:0000256" key="2">
    <source>
        <dbReference type="PIRSR" id="PIRSR000097-2"/>
    </source>
</evidence>
<dbReference type="InterPro" id="IPR036812">
    <property type="entry name" value="NAD(P)_OxRdtase_dom_sf"/>
</dbReference>
<evidence type="ECO:0000259" key="4">
    <source>
        <dbReference type="Pfam" id="PF00248"/>
    </source>
</evidence>
<dbReference type="EMBL" id="JALJOV010000863">
    <property type="protein sequence ID" value="KAK9859839.1"/>
    <property type="molecule type" value="Genomic_DNA"/>
</dbReference>
<dbReference type="PIRSF" id="PIRSF000097">
    <property type="entry name" value="AKR"/>
    <property type="match status" value="1"/>
</dbReference>
<accession>A0AAW1SW41</accession>
<dbReference type="PANTHER" id="PTHR11732">
    <property type="entry name" value="ALDO/KETO REDUCTASE"/>
    <property type="match status" value="1"/>
</dbReference>
<feature type="domain" description="NADP-dependent oxidoreductase" evidence="4">
    <location>
        <begin position="34"/>
        <end position="159"/>
    </location>
</feature>
<dbReference type="Proteomes" id="UP001485043">
    <property type="component" value="Unassembled WGS sequence"/>
</dbReference>
<feature type="active site" description="Proton donor" evidence="1">
    <location>
        <position position="53"/>
    </location>
</feature>
<dbReference type="InterPro" id="IPR020471">
    <property type="entry name" value="AKR"/>
</dbReference>
<evidence type="ECO:0000313" key="6">
    <source>
        <dbReference type="Proteomes" id="UP001485043"/>
    </source>
</evidence>
<dbReference type="AlphaFoldDB" id="A0AAW1SW41"/>
<reference evidence="5 6" key="1">
    <citation type="journal article" date="2024" name="Nat. Commun.">
        <title>Phylogenomics reveals the evolutionary origins of lichenization in chlorophyte algae.</title>
        <authorList>
            <person name="Puginier C."/>
            <person name="Libourel C."/>
            <person name="Otte J."/>
            <person name="Skaloud P."/>
            <person name="Haon M."/>
            <person name="Grisel S."/>
            <person name="Petersen M."/>
            <person name="Berrin J.G."/>
            <person name="Delaux P.M."/>
            <person name="Dal Grande F."/>
            <person name="Keller J."/>
        </authorList>
    </citation>
    <scope>NUCLEOTIDE SEQUENCE [LARGE SCALE GENOMIC DNA]</scope>
    <source>
        <strain evidence="5 6">SAG 2523</strain>
    </source>
</reference>
<dbReference type="Gene3D" id="3.20.20.100">
    <property type="entry name" value="NADP-dependent oxidoreductase domain"/>
    <property type="match status" value="2"/>
</dbReference>
<protein>
    <recommendedName>
        <fullName evidence="4">NADP-dependent oxidoreductase domain-containing protein</fullName>
    </recommendedName>
</protein>
<feature type="binding site" evidence="2">
    <location>
        <position position="113"/>
    </location>
    <ligand>
        <name>substrate</name>
    </ligand>
</feature>
<name>A0AAW1SW41_9CHLO</name>
<evidence type="ECO:0000256" key="1">
    <source>
        <dbReference type="PIRSR" id="PIRSR000097-1"/>
    </source>
</evidence>